<protein>
    <submittedName>
        <fullName evidence="1">Uncharacterized protein</fullName>
    </submittedName>
</protein>
<dbReference type="RefSeq" id="WP_084575303.1">
    <property type="nucleotide sequence ID" value="NZ_CP155572.1"/>
</dbReference>
<gene>
    <name evidence="1" type="ORF">SAMN04488500_10680</name>
</gene>
<dbReference type="Proteomes" id="UP000192738">
    <property type="component" value="Unassembled WGS sequence"/>
</dbReference>
<sequence>MEKNSCDYYKAVNQDDRINCPNCQNWGGAKCEIEDKVKRNDKTEMVHEPFRNIGRSSRVTRVFK</sequence>
<keyword evidence="2" id="KW-1185">Reference proteome</keyword>
<reference evidence="1 2" key="1">
    <citation type="submission" date="2017-04" db="EMBL/GenBank/DDBJ databases">
        <authorList>
            <person name="Afonso C.L."/>
            <person name="Miller P.J."/>
            <person name="Scott M.A."/>
            <person name="Spackman E."/>
            <person name="Goraichik I."/>
            <person name="Dimitrov K.M."/>
            <person name="Suarez D.L."/>
            <person name="Swayne D.E."/>
        </authorList>
    </citation>
    <scope>NUCLEOTIDE SEQUENCE [LARGE SCALE GENOMIC DNA]</scope>
    <source>
        <strain evidence="1 2">DSM 5090</strain>
    </source>
</reference>
<dbReference type="OrthoDB" id="2218415at2"/>
<dbReference type="STRING" id="112901.SAMN04488500_10680"/>
<dbReference type="EMBL" id="FWXI01000006">
    <property type="protein sequence ID" value="SMC63605.1"/>
    <property type="molecule type" value="Genomic_DNA"/>
</dbReference>
<proteinExistence type="predicted"/>
<organism evidence="1 2">
    <name type="scientific">Sporomusa malonica</name>
    <dbReference type="NCBI Taxonomy" id="112901"/>
    <lineage>
        <taxon>Bacteria</taxon>
        <taxon>Bacillati</taxon>
        <taxon>Bacillota</taxon>
        <taxon>Negativicutes</taxon>
        <taxon>Selenomonadales</taxon>
        <taxon>Sporomusaceae</taxon>
        <taxon>Sporomusa</taxon>
    </lineage>
</organism>
<evidence type="ECO:0000313" key="2">
    <source>
        <dbReference type="Proteomes" id="UP000192738"/>
    </source>
</evidence>
<name>A0A1W2ASD9_9FIRM</name>
<dbReference type="AlphaFoldDB" id="A0A1W2ASD9"/>
<evidence type="ECO:0000313" key="1">
    <source>
        <dbReference type="EMBL" id="SMC63605.1"/>
    </source>
</evidence>
<accession>A0A1W2ASD9</accession>